<comment type="caution">
    <text evidence="2">The sequence shown here is derived from an EMBL/GenBank/DDBJ whole genome shotgun (WGS) entry which is preliminary data.</text>
</comment>
<gene>
    <name evidence="2" type="ORF">TSOC_007818</name>
</gene>
<evidence type="ECO:0000313" key="3">
    <source>
        <dbReference type="Proteomes" id="UP000236333"/>
    </source>
</evidence>
<keyword evidence="3" id="KW-1185">Reference proteome</keyword>
<accession>A0A2J8A064</accession>
<name>A0A2J8A064_9CHLO</name>
<sequence>MFASDSATASRIRATSGSSGSLSWKKHVSRADVKAVALVCERHTATSMPPVSPPSRELKQAALMGRSRSASSAAAPWSTKSSASARPSASAATCRSGRARDQEEEALGLVDEAFCGELLALAEACMMPRMAPRCHERIPANGSTTRAFSACHGAQEWPPLAARVITSSSPRAPQKCTVVILPAPISNTMSTASLSATWPKRVM</sequence>
<evidence type="ECO:0000256" key="1">
    <source>
        <dbReference type="SAM" id="MobiDB-lite"/>
    </source>
</evidence>
<feature type="compositionally biased region" description="Polar residues" evidence="1">
    <location>
        <begin position="1"/>
        <end position="22"/>
    </location>
</feature>
<feature type="region of interest" description="Disordered" evidence="1">
    <location>
        <begin position="1"/>
        <end position="23"/>
    </location>
</feature>
<evidence type="ECO:0000313" key="2">
    <source>
        <dbReference type="EMBL" id="PNH05878.1"/>
    </source>
</evidence>
<dbReference type="AlphaFoldDB" id="A0A2J8A064"/>
<reference evidence="2 3" key="1">
    <citation type="journal article" date="2017" name="Mol. Biol. Evol.">
        <title>The 4-celled Tetrabaena socialis nuclear genome reveals the essential components for genetic control of cell number at the origin of multicellularity in the volvocine lineage.</title>
        <authorList>
            <person name="Featherston J."/>
            <person name="Arakaki Y."/>
            <person name="Hanschen E.R."/>
            <person name="Ferris P.J."/>
            <person name="Michod R.E."/>
            <person name="Olson B.J.S.C."/>
            <person name="Nozaki H."/>
            <person name="Durand P.M."/>
        </authorList>
    </citation>
    <scope>NUCLEOTIDE SEQUENCE [LARGE SCALE GENOMIC DNA]</scope>
    <source>
        <strain evidence="2 3">NIES-571</strain>
    </source>
</reference>
<protein>
    <submittedName>
        <fullName evidence="2">Uncharacterized protein</fullName>
    </submittedName>
</protein>
<feature type="region of interest" description="Disordered" evidence="1">
    <location>
        <begin position="62"/>
        <end position="100"/>
    </location>
</feature>
<dbReference type="Proteomes" id="UP000236333">
    <property type="component" value="Unassembled WGS sequence"/>
</dbReference>
<dbReference type="EMBL" id="PGGS01000274">
    <property type="protein sequence ID" value="PNH05878.1"/>
    <property type="molecule type" value="Genomic_DNA"/>
</dbReference>
<feature type="compositionally biased region" description="Low complexity" evidence="1">
    <location>
        <begin position="62"/>
        <end position="92"/>
    </location>
</feature>
<organism evidence="2 3">
    <name type="scientific">Tetrabaena socialis</name>
    <dbReference type="NCBI Taxonomy" id="47790"/>
    <lineage>
        <taxon>Eukaryota</taxon>
        <taxon>Viridiplantae</taxon>
        <taxon>Chlorophyta</taxon>
        <taxon>core chlorophytes</taxon>
        <taxon>Chlorophyceae</taxon>
        <taxon>CS clade</taxon>
        <taxon>Chlamydomonadales</taxon>
        <taxon>Tetrabaenaceae</taxon>
        <taxon>Tetrabaena</taxon>
    </lineage>
</organism>
<proteinExistence type="predicted"/>